<dbReference type="InterPro" id="IPR019359">
    <property type="entry name" value="CCDC85"/>
</dbReference>
<name>V8N2G6_OPHHA</name>
<keyword evidence="4" id="KW-0175">Coiled coil</keyword>
<feature type="non-terminal residue" evidence="5">
    <location>
        <position position="1"/>
    </location>
</feature>
<evidence type="ECO:0000256" key="4">
    <source>
        <dbReference type="ARBA" id="ARBA00023054"/>
    </source>
</evidence>
<gene>
    <name evidence="5" type="primary">CCDC85B</name>
    <name evidence="5" type="ORF">L345_18219</name>
</gene>
<keyword evidence="3" id="KW-0965">Cell junction</keyword>
<dbReference type="AlphaFoldDB" id="V8N2G6"/>
<feature type="non-terminal residue" evidence="5">
    <location>
        <position position="158"/>
    </location>
</feature>
<reference evidence="5 6" key="1">
    <citation type="journal article" date="2013" name="Proc. Natl. Acad. Sci. U.S.A.">
        <title>The king cobra genome reveals dynamic gene evolution and adaptation in the snake venom system.</title>
        <authorList>
            <person name="Vonk F.J."/>
            <person name="Casewell N.R."/>
            <person name="Henkel C.V."/>
            <person name="Heimberg A.M."/>
            <person name="Jansen H.J."/>
            <person name="McCleary R.J."/>
            <person name="Kerkkamp H.M."/>
            <person name="Vos R.A."/>
            <person name="Guerreiro I."/>
            <person name="Calvete J.J."/>
            <person name="Wuster W."/>
            <person name="Woods A.E."/>
            <person name="Logan J.M."/>
            <person name="Harrison R.A."/>
            <person name="Castoe T.A."/>
            <person name="de Koning A.P."/>
            <person name="Pollock D.D."/>
            <person name="Yandell M."/>
            <person name="Calderon D."/>
            <person name="Renjifo C."/>
            <person name="Currier R.B."/>
            <person name="Salgado D."/>
            <person name="Pla D."/>
            <person name="Sanz L."/>
            <person name="Hyder A.S."/>
            <person name="Ribeiro J.M."/>
            <person name="Arntzen J.W."/>
            <person name="van den Thillart G.E."/>
            <person name="Boetzer M."/>
            <person name="Pirovano W."/>
            <person name="Dirks R.P."/>
            <person name="Spaink H.P."/>
            <person name="Duboule D."/>
            <person name="McGlinn E."/>
            <person name="Kini R.M."/>
            <person name="Richardson M.K."/>
        </authorList>
    </citation>
    <scope>NUCLEOTIDE SEQUENCE</scope>
    <source>
        <tissue evidence="5">Blood</tissue>
    </source>
</reference>
<comment type="subcellular location">
    <subcellularLocation>
        <location evidence="1">Cell junction</location>
        <location evidence="1">Adherens junction</location>
    </subcellularLocation>
</comment>
<accession>V8N2G6</accession>
<dbReference type="PANTHER" id="PTHR13546:SF12">
    <property type="entry name" value="COILED-COIL DOMAIN-CONTAINING PROTEIN 85B"/>
    <property type="match status" value="1"/>
</dbReference>
<evidence type="ECO:0000256" key="1">
    <source>
        <dbReference type="ARBA" id="ARBA00004536"/>
    </source>
</evidence>
<comment type="similarity">
    <text evidence="2">Belongs to the CCDC85 family.</text>
</comment>
<dbReference type="GO" id="GO:0005634">
    <property type="term" value="C:nucleus"/>
    <property type="evidence" value="ECO:0007669"/>
    <property type="project" value="TreeGrafter"/>
</dbReference>
<dbReference type="OrthoDB" id="10056395at2759"/>
<dbReference type="EMBL" id="AZIM01044750">
    <property type="protein sequence ID" value="ETE56071.1"/>
    <property type="molecule type" value="Genomic_DNA"/>
</dbReference>
<dbReference type="Pfam" id="PF10226">
    <property type="entry name" value="CCDC85"/>
    <property type="match status" value="1"/>
</dbReference>
<protein>
    <submittedName>
        <fullName evidence="5">Coiled-coil domain-containing protein 85B</fullName>
    </submittedName>
</protein>
<dbReference type="PANTHER" id="PTHR13546">
    <property type="entry name" value="RE60986P"/>
    <property type="match status" value="1"/>
</dbReference>
<comment type="caution">
    <text evidence="5">The sequence shown here is derived from an EMBL/GenBank/DDBJ whole genome shotgun (WGS) entry which is preliminary data.</text>
</comment>
<evidence type="ECO:0000313" key="6">
    <source>
        <dbReference type="Proteomes" id="UP000018936"/>
    </source>
</evidence>
<dbReference type="Proteomes" id="UP000018936">
    <property type="component" value="Unassembled WGS sequence"/>
</dbReference>
<sequence>MGGQTSCFPRCHFAPAGAERVSRLPLRPTGSSADSSIVQCPGSEVDLADCSKEELVHRLHREEAEKLAVIRVIQGMNWLIQGMNWQLQEYLHKICELKAVSGWLQAENHELHDLCCFLDEDWLKPKHLACHWQLFRHHMVQVLHDKVAGCLHKLAGLE</sequence>
<dbReference type="GO" id="GO:0045892">
    <property type="term" value="P:negative regulation of DNA-templated transcription"/>
    <property type="evidence" value="ECO:0007669"/>
    <property type="project" value="TreeGrafter"/>
</dbReference>
<organism evidence="5 6">
    <name type="scientific">Ophiophagus hannah</name>
    <name type="common">King cobra</name>
    <name type="synonym">Naja hannah</name>
    <dbReference type="NCBI Taxonomy" id="8665"/>
    <lineage>
        <taxon>Eukaryota</taxon>
        <taxon>Metazoa</taxon>
        <taxon>Chordata</taxon>
        <taxon>Craniata</taxon>
        <taxon>Vertebrata</taxon>
        <taxon>Euteleostomi</taxon>
        <taxon>Lepidosauria</taxon>
        <taxon>Squamata</taxon>
        <taxon>Bifurcata</taxon>
        <taxon>Unidentata</taxon>
        <taxon>Episquamata</taxon>
        <taxon>Toxicofera</taxon>
        <taxon>Serpentes</taxon>
        <taxon>Colubroidea</taxon>
        <taxon>Elapidae</taxon>
        <taxon>Elapinae</taxon>
        <taxon>Ophiophagus</taxon>
    </lineage>
</organism>
<dbReference type="GO" id="GO:0005912">
    <property type="term" value="C:adherens junction"/>
    <property type="evidence" value="ECO:0007669"/>
    <property type="project" value="UniProtKB-SubCell"/>
</dbReference>
<proteinExistence type="inferred from homology"/>
<keyword evidence="6" id="KW-1185">Reference proteome</keyword>
<evidence type="ECO:0000256" key="3">
    <source>
        <dbReference type="ARBA" id="ARBA00022949"/>
    </source>
</evidence>
<evidence type="ECO:0000313" key="5">
    <source>
        <dbReference type="EMBL" id="ETE56071.1"/>
    </source>
</evidence>
<evidence type="ECO:0000256" key="2">
    <source>
        <dbReference type="ARBA" id="ARBA00009052"/>
    </source>
</evidence>